<evidence type="ECO:0000313" key="12">
    <source>
        <dbReference type="Proteomes" id="UP000824037"/>
    </source>
</evidence>
<comment type="catalytic activity">
    <reaction evidence="8">
        <text>tRNA(Trp) + L-tryptophan + ATP = L-tryptophyl-tRNA(Trp) + AMP + diphosphate + H(+)</text>
        <dbReference type="Rhea" id="RHEA:24080"/>
        <dbReference type="Rhea" id="RHEA-COMP:9671"/>
        <dbReference type="Rhea" id="RHEA-COMP:9705"/>
        <dbReference type="ChEBI" id="CHEBI:15378"/>
        <dbReference type="ChEBI" id="CHEBI:30616"/>
        <dbReference type="ChEBI" id="CHEBI:33019"/>
        <dbReference type="ChEBI" id="CHEBI:57912"/>
        <dbReference type="ChEBI" id="CHEBI:78442"/>
        <dbReference type="ChEBI" id="CHEBI:78535"/>
        <dbReference type="ChEBI" id="CHEBI:456215"/>
        <dbReference type="EC" id="6.1.1.2"/>
    </reaction>
</comment>
<keyword evidence="7 10" id="KW-0030">Aminoacyl-tRNA synthetase</keyword>
<dbReference type="GO" id="GO:0004830">
    <property type="term" value="F:tryptophan-tRNA ligase activity"/>
    <property type="evidence" value="ECO:0007669"/>
    <property type="project" value="UniProtKB-UniRule"/>
</dbReference>
<dbReference type="InterPro" id="IPR002306">
    <property type="entry name" value="Trp-tRNA-ligase"/>
</dbReference>
<dbReference type="EC" id="6.1.1.2" evidence="2 9"/>
<dbReference type="Gene3D" id="3.40.50.620">
    <property type="entry name" value="HUPs"/>
    <property type="match status" value="1"/>
</dbReference>
<dbReference type="AlphaFoldDB" id="A0A9D2J4L5"/>
<dbReference type="InterPro" id="IPR001412">
    <property type="entry name" value="aa-tRNA-synth_I_CS"/>
</dbReference>
<dbReference type="Gene3D" id="1.10.240.10">
    <property type="entry name" value="Tyrosyl-Transfer RNA Synthetase"/>
    <property type="match status" value="1"/>
</dbReference>
<dbReference type="InterPro" id="IPR014729">
    <property type="entry name" value="Rossmann-like_a/b/a_fold"/>
</dbReference>
<evidence type="ECO:0000256" key="1">
    <source>
        <dbReference type="ARBA" id="ARBA00005594"/>
    </source>
</evidence>
<keyword evidence="4 10" id="KW-0547">Nucleotide-binding</keyword>
<dbReference type="InterPro" id="IPR002305">
    <property type="entry name" value="aa-tRNA-synth_Ic"/>
</dbReference>
<comment type="similarity">
    <text evidence="1 10">Belongs to the class-I aminoacyl-tRNA synthetase family.</text>
</comment>
<dbReference type="PANTHER" id="PTHR43766">
    <property type="entry name" value="TRYPTOPHAN--TRNA LIGASE, MITOCHONDRIAL"/>
    <property type="match status" value="1"/>
</dbReference>
<dbReference type="FunFam" id="1.10.240.10:FF:000005">
    <property type="entry name" value="Tryptophan--tRNA ligase"/>
    <property type="match status" value="1"/>
</dbReference>
<evidence type="ECO:0000256" key="8">
    <source>
        <dbReference type="ARBA" id="ARBA00049929"/>
    </source>
</evidence>
<dbReference type="GO" id="GO:0005524">
    <property type="term" value="F:ATP binding"/>
    <property type="evidence" value="ECO:0007669"/>
    <property type="project" value="UniProtKB-KW"/>
</dbReference>
<gene>
    <name evidence="11" type="primary">trpS</name>
    <name evidence="11" type="ORF">H9815_11515</name>
</gene>
<evidence type="ECO:0000256" key="5">
    <source>
        <dbReference type="ARBA" id="ARBA00022840"/>
    </source>
</evidence>
<evidence type="ECO:0000256" key="7">
    <source>
        <dbReference type="ARBA" id="ARBA00023146"/>
    </source>
</evidence>
<dbReference type="PROSITE" id="PS00178">
    <property type="entry name" value="AA_TRNA_LIGASE_I"/>
    <property type="match status" value="1"/>
</dbReference>
<comment type="caution">
    <text evidence="11">The sequence shown here is derived from an EMBL/GenBank/DDBJ whole genome shotgun (WGS) entry which is preliminary data.</text>
</comment>
<sequence length="358" mass="38670">MSTEATAHASLDRAVARSAAIEAELATDPSGYRVLTGDRPTGRLHLGHYLGTLANRVRLQDLGVQTMLLVADYQVITDRDDAGPIAERVRDLVTDYLALGIDPERTTIFAHSAVPALNQLMLPFLSLVTDSELRRNPTVKAEFEATGGRPMSALLLTYPVHQAADILFCKANLVPVGKDQLPHLELTRVIARRFNERYAGGAGVFPAPDALLSPATNVLGMDGQKMSKSRHNTIDLAMTEDETAKQLKRAVTDSNRHITYDPSGRPEVANLLLIAAEMTGRAPEEIAAEIGDGGGGGLKKLVTEAVNEKLRPIRQRRRELEADPAVVEAVLAAGNARANEIAETTLDQVRTAMGMVYA</sequence>
<evidence type="ECO:0000256" key="10">
    <source>
        <dbReference type="RuleBase" id="RU363036"/>
    </source>
</evidence>
<dbReference type="GO" id="GO:0006436">
    <property type="term" value="P:tryptophanyl-tRNA aminoacylation"/>
    <property type="evidence" value="ECO:0007669"/>
    <property type="project" value="UniProtKB-UniRule"/>
</dbReference>
<evidence type="ECO:0000256" key="3">
    <source>
        <dbReference type="ARBA" id="ARBA00022598"/>
    </source>
</evidence>
<dbReference type="Proteomes" id="UP000824037">
    <property type="component" value="Unassembled WGS sequence"/>
</dbReference>
<dbReference type="Pfam" id="PF00579">
    <property type="entry name" value="tRNA-synt_1b"/>
    <property type="match status" value="1"/>
</dbReference>
<reference evidence="11" key="2">
    <citation type="submission" date="2021-04" db="EMBL/GenBank/DDBJ databases">
        <authorList>
            <person name="Gilroy R."/>
        </authorList>
    </citation>
    <scope>NUCLEOTIDE SEQUENCE</scope>
    <source>
        <strain evidence="11">ChiGjej4B4-7305</strain>
    </source>
</reference>
<proteinExistence type="inferred from homology"/>
<keyword evidence="5 10" id="KW-0067">ATP-binding</keyword>
<reference evidence="11" key="1">
    <citation type="journal article" date="2021" name="PeerJ">
        <title>Extensive microbial diversity within the chicken gut microbiome revealed by metagenomics and culture.</title>
        <authorList>
            <person name="Gilroy R."/>
            <person name="Ravi A."/>
            <person name="Getino M."/>
            <person name="Pursley I."/>
            <person name="Horton D.L."/>
            <person name="Alikhan N.F."/>
            <person name="Baker D."/>
            <person name="Gharbi K."/>
            <person name="Hall N."/>
            <person name="Watson M."/>
            <person name="Adriaenssens E.M."/>
            <person name="Foster-Nyarko E."/>
            <person name="Jarju S."/>
            <person name="Secka A."/>
            <person name="Antonio M."/>
            <person name="Oren A."/>
            <person name="Chaudhuri R.R."/>
            <person name="La Ragione R."/>
            <person name="Hildebrand F."/>
            <person name="Pallen M.J."/>
        </authorList>
    </citation>
    <scope>NUCLEOTIDE SEQUENCE</scope>
    <source>
        <strain evidence="11">ChiGjej4B4-7305</strain>
    </source>
</reference>
<evidence type="ECO:0000313" key="11">
    <source>
        <dbReference type="EMBL" id="HIZ36398.1"/>
    </source>
</evidence>
<name>A0A9D2J4L5_9MICO</name>
<dbReference type="EMBL" id="DXBY01000198">
    <property type="protein sequence ID" value="HIZ36398.1"/>
    <property type="molecule type" value="Genomic_DNA"/>
</dbReference>
<dbReference type="SUPFAM" id="SSF52374">
    <property type="entry name" value="Nucleotidylyl transferase"/>
    <property type="match status" value="1"/>
</dbReference>
<dbReference type="NCBIfam" id="TIGR00233">
    <property type="entry name" value="trpS"/>
    <property type="match status" value="1"/>
</dbReference>
<keyword evidence="6 10" id="KW-0648">Protein biosynthesis</keyword>
<evidence type="ECO:0000256" key="9">
    <source>
        <dbReference type="NCBIfam" id="TIGR00233"/>
    </source>
</evidence>
<organism evidence="11 12">
    <name type="scientific">Candidatus Ruania gallistercoris</name>
    <dbReference type="NCBI Taxonomy" id="2838746"/>
    <lineage>
        <taxon>Bacteria</taxon>
        <taxon>Bacillati</taxon>
        <taxon>Actinomycetota</taxon>
        <taxon>Actinomycetes</taxon>
        <taxon>Micrococcales</taxon>
        <taxon>Ruaniaceae</taxon>
        <taxon>Ruania</taxon>
    </lineage>
</organism>
<dbReference type="InterPro" id="IPR050203">
    <property type="entry name" value="Trp-tRNA_synthetase"/>
</dbReference>
<dbReference type="GO" id="GO:0005737">
    <property type="term" value="C:cytoplasm"/>
    <property type="evidence" value="ECO:0007669"/>
    <property type="project" value="UniProtKB-UniRule"/>
</dbReference>
<protein>
    <recommendedName>
        <fullName evidence="2 9">Tryptophan--tRNA ligase</fullName>
        <ecNumber evidence="2 9">6.1.1.2</ecNumber>
    </recommendedName>
</protein>
<evidence type="ECO:0000256" key="4">
    <source>
        <dbReference type="ARBA" id="ARBA00022741"/>
    </source>
</evidence>
<accession>A0A9D2J4L5</accession>
<dbReference type="PANTHER" id="PTHR43766:SF1">
    <property type="entry name" value="TRYPTOPHAN--TRNA LIGASE, MITOCHONDRIAL"/>
    <property type="match status" value="1"/>
</dbReference>
<keyword evidence="3 10" id="KW-0436">Ligase</keyword>
<evidence type="ECO:0000256" key="6">
    <source>
        <dbReference type="ARBA" id="ARBA00022917"/>
    </source>
</evidence>
<dbReference type="CDD" id="cd00806">
    <property type="entry name" value="TrpRS_core"/>
    <property type="match status" value="1"/>
</dbReference>
<dbReference type="PRINTS" id="PR01039">
    <property type="entry name" value="TRNASYNTHTRP"/>
</dbReference>
<evidence type="ECO:0000256" key="2">
    <source>
        <dbReference type="ARBA" id="ARBA00013161"/>
    </source>
</evidence>